<feature type="compositionally biased region" description="Pro residues" evidence="1">
    <location>
        <begin position="230"/>
        <end position="248"/>
    </location>
</feature>
<reference evidence="3" key="1">
    <citation type="journal article" date="2019" name="Int. J. Syst. Evol. Microbiol.">
        <title>The Global Catalogue of Microorganisms (GCM) 10K type strain sequencing project: providing services to taxonomists for standard genome sequencing and annotation.</title>
        <authorList>
            <consortium name="The Broad Institute Genomics Platform"/>
            <consortium name="The Broad Institute Genome Sequencing Center for Infectious Disease"/>
            <person name="Wu L."/>
            <person name="Ma J."/>
        </authorList>
    </citation>
    <scope>NUCLEOTIDE SEQUENCE [LARGE SCALE GENOMIC DNA]</scope>
    <source>
        <strain evidence="3">JCM 9377</strain>
    </source>
</reference>
<evidence type="ECO:0000313" key="3">
    <source>
        <dbReference type="Proteomes" id="UP001501237"/>
    </source>
</evidence>
<dbReference type="RefSeq" id="WP_344833130.1">
    <property type="nucleotide sequence ID" value="NZ_BAAAUV010000014.1"/>
</dbReference>
<dbReference type="EMBL" id="BAAAUV010000014">
    <property type="protein sequence ID" value="GAA3224883.1"/>
    <property type="molecule type" value="Genomic_DNA"/>
</dbReference>
<protein>
    <submittedName>
        <fullName evidence="2">Uncharacterized protein</fullName>
    </submittedName>
</protein>
<comment type="caution">
    <text evidence="2">The sequence shown here is derived from an EMBL/GenBank/DDBJ whole genome shotgun (WGS) entry which is preliminary data.</text>
</comment>
<sequence>MQFKWIKTSGRTELIETTDKNHRPQGAANYLAKNVGTVCGANLERLSEAQRWLSTFRLGASRAAQRRHAAVAEINGMIGRFVEIQYADLYELAMDDDDPATSARNDLRNAAQRYAVSYVRALLTSRPEMSPLLVRNDEITPEIRLREPRDVVDAILSVPPGPATGVPWTRDGLRVPIARALDRLFPHGRSWIEPETLETWHDELWRSWGNRLNLLPLAAAPVATAGLPVPVQPSPVQPSPVQPSPVQPSPARGIDEQPDPELSQPPVRTAQDDERHAGLLAALEAAAAKPMATLRRHERESLITVLKGELPPELLGLSQANGERLGRLRQSMAQSHDAGAASRNWAAALAADGFDLRGLPETISRLEKAGQSAQAQGYYFQVRETLEAWSQYRLCAVEVRLPGSDQPWPRPDRYVDTLEWVAPGEFRFREYKAYNPTGEPPADHRRTFIVQNDDYWAAIFGNPFGYAVEYVFEHGVPAWTEPIFAENARYFAYGLYVTDLTAGSTRRIV</sequence>
<feature type="region of interest" description="Disordered" evidence="1">
    <location>
        <begin position="229"/>
        <end position="272"/>
    </location>
</feature>
<accession>A0ABP6QGQ5</accession>
<keyword evidence="3" id="KW-1185">Reference proteome</keyword>
<evidence type="ECO:0000256" key="1">
    <source>
        <dbReference type="SAM" id="MobiDB-lite"/>
    </source>
</evidence>
<dbReference type="Proteomes" id="UP001501237">
    <property type="component" value="Unassembled WGS sequence"/>
</dbReference>
<gene>
    <name evidence="2" type="ORF">GCM10010468_52230</name>
</gene>
<proteinExistence type="predicted"/>
<name>A0ABP6QGQ5_9ACTN</name>
<organism evidence="2 3">
    <name type="scientific">Actinocorallia longicatena</name>
    <dbReference type="NCBI Taxonomy" id="111803"/>
    <lineage>
        <taxon>Bacteria</taxon>
        <taxon>Bacillati</taxon>
        <taxon>Actinomycetota</taxon>
        <taxon>Actinomycetes</taxon>
        <taxon>Streptosporangiales</taxon>
        <taxon>Thermomonosporaceae</taxon>
        <taxon>Actinocorallia</taxon>
    </lineage>
</organism>
<evidence type="ECO:0000313" key="2">
    <source>
        <dbReference type="EMBL" id="GAA3224883.1"/>
    </source>
</evidence>